<name>A0A367M4I4_PSEAI</name>
<dbReference type="EMBL" id="QORE01000963">
    <property type="protein sequence ID" value="RCI72415.1"/>
    <property type="molecule type" value="Genomic_DNA"/>
</dbReference>
<proteinExistence type="predicted"/>
<protein>
    <submittedName>
        <fullName evidence="1">Uncharacterized protein</fullName>
    </submittedName>
</protein>
<dbReference type="Proteomes" id="UP000253594">
    <property type="component" value="Unassembled WGS sequence"/>
</dbReference>
<organism evidence="1 2">
    <name type="scientific">Pseudomonas aeruginosa</name>
    <dbReference type="NCBI Taxonomy" id="287"/>
    <lineage>
        <taxon>Bacteria</taxon>
        <taxon>Pseudomonadati</taxon>
        <taxon>Pseudomonadota</taxon>
        <taxon>Gammaproteobacteria</taxon>
        <taxon>Pseudomonadales</taxon>
        <taxon>Pseudomonadaceae</taxon>
        <taxon>Pseudomonas</taxon>
    </lineage>
</organism>
<reference evidence="1 2" key="1">
    <citation type="submission" date="2018-07" db="EMBL/GenBank/DDBJ databases">
        <title>Mechanisms of high-level aminoglycoside resistance among Gram-negative pathogens in Brazil.</title>
        <authorList>
            <person name="Ballaben A.S."/>
            <person name="Darini A.L.C."/>
            <person name="Doi Y."/>
        </authorList>
    </citation>
    <scope>NUCLEOTIDE SEQUENCE [LARGE SCALE GENOMIC DNA]</scope>
    <source>
        <strain evidence="1 2">B2-305</strain>
    </source>
</reference>
<dbReference type="AlphaFoldDB" id="A0A367M4I4"/>
<evidence type="ECO:0000313" key="1">
    <source>
        <dbReference type="EMBL" id="RCI72415.1"/>
    </source>
</evidence>
<gene>
    <name evidence="1" type="ORF">DT376_23880</name>
</gene>
<sequence>MTRRAAINAEARAIIKEHFPSYRGGWVGPQPWDYEPGWSLEANEPERFARYYRLLTAALKKVQP</sequence>
<accession>A0A367M4I4</accession>
<evidence type="ECO:0000313" key="2">
    <source>
        <dbReference type="Proteomes" id="UP000253594"/>
    </source>
</evidence>
<comment type="caution">
    <text evidence="1">The sequence shown here is derived from an EMBL/GenBank/DDBJ whole genome shotgun (WGS) entry which is preliminary data.</text>
</comment>